<dbReference type="GeneTree" id="ENSGT00940000178248"/>
<keyword evidence="1" id="KW-0175">Coiled coil</keyword>
<evidence type="ECO:0000313" key="2">
    <source>
        <dbReference type="Ensembl" id="ENSLLEP00000027264.1"/>
    </source>
</evidence>
<dbReference type="OrthoDB" id="5985715at2759"/>
<feature type="coiled-coil region" evidence="1">
    <location>
        <begin position="214"/>
        <end position="259"/>
    </location>
</feature>
<evidence type="ECO:0000313" key="3">
    <source>
        <dbReference type="Proteomes" id="UP000694569"/>
    </source>
</evidence>
<accession>A0A8C5WC31</accession>
<dbReference type="PANTHER" id="PTHR48251">
    <property type="entry name" value="COILED-COIL DOMAIN-CONTAINING PROTEIN 160"/>
    <property type="match status" value="1"/>
</dbReference>
<feature type="coiled-coil region" evidence="1">
    <location>
        <begin position="123"/>
        <end position="171"/>
    </location>
</feature>
<reference evidence="2" key="1">
    <citation type="submission" date="2025-08" db="UniProtKB">
        <authorList>
            <consortium name="Ensembl"/>
        </authorList>
    </citation>
    <scope>IDENTIFICATION</scope>
</reference>
<dbReference type="PANTHER" id="PTHR48251:SF1">
    <property type="entry name" value="COILED-COIL DOMAIN-CONTAINING PROTEIN 160"/>
    <property type="match status" value="1"/>
</dbReference>
<proteinExistence type="predicted"/>
<reference evidence="2" key="2">
    <citation type="submission" date="2025-09" db="UniProtKB">
        <authorList>
            <consortium name="Ensembl"/>
        </authorList>
    </citation>
    <scope>IDENTIFICATION</scope>
</reference>
<protein>
    <submittedName>
        <fullName evidence="2">Uncharacterized protein</fullName>
    </submittedName>
</protein>
<keyword evidence="3" id="KW-1185">Reference proteome</keyword>
<dbReference type="Ensembl" id="ENSLLET00000028327.1">
    <property type="protein sequence ID" value="ENSLLEP00000027264.1"/>
    <property type="gene ID" value="ENSLLEG00000017293.1"/>
</dbReference>
<dbReference type="Proteomes" id="UP000694569">
    <property type="component" value="Unplaced"/>
</dbReference>
<sequence>MQDNKKHWVEELFSPHFTADDFLYQTFEPDQLASEKLAEKRAKTVEAIYHSVLQKTHEEEKVKRKAFLSDIIVRDYELSPPEEMRVLHDPATEQYGACRSCGKVNLSSSANNDNRCIWDGNDLNILRHEINRSQAENARLKIHLDAGNHEASELKEKNSKTVQELEDVKASLSVSKREDKCKNVLITQLQRNLPKKDAAIQGLRKDLHGKCVEANGLHKHLAEAKEEIQGLQLKNKDLERELTNLKRRQELTIATLEEKLKLKYHLEICKLHREIQTAKDETTSEKLQHARDLNALDLLRKHFSALSTNDNLHFAQLDVPPR</sequence>
<dbReference type="AlphaFoldDB" id="A0A8C5WC31"/>
<evidence type="ECO:0000256" key="1">
    <source>
        <dbReference type="SAM" id="Coils"/>
    </source>
</evidence>
<name>A0A8C5WC31_9ANUR</name>
<organism evidence="2 3">
    <name type="scientific">Leptobrachium leishanense</name>
    <name type="common">Leishan spiny toad</name>
    <dbReference type="NCBI Taxonomy" id="445787"/>
    <lineage>
        <taxon>Eukaryota</taxon>
        <taxon>Metazoa</taxon>
        <taxon>Chordata</taxon>
        <taxon>Craniata</taxon>
        <taxon>Vertebrata</taxon>
        <taxon>Euteleostomi</taxon>
        <taxon>Amphibia</taxon>
        <taxon>Batrachia</taxon>
        <taxon>Anura</taxon>
        <taxon>Pelobatoidea</taxon>
        <taxon>Megophryidae</taxon>
        <taxon>Leptobrachium</taxon>
    </lineage>
</organism>